<sequence>MKVAVLMMQKDEYRLFEPWILHHAELFGLENLYVYDNGSADERCLNVLKEYSKKGLNVVYDRSTFDDFNTRHIYFVDKYEELKNSHGYDFMMPLDCDEFVGVEFSKGKVSLSKNDVLNELSKYIDTDATFKIKYTYGNHPLNPKEFALSPKPEKVFFPKSRITALGNGFHRGEVESGQQVDTDIIYLHFHHKNYDDYIASARNKLEGLVDVNDIEALKAFKGAGHHLVKKFLMTQTEYYDMHAASKSINPSKFFIMDGVYEYLKGMGLNLEQALTIEHDESRITWHGYVDRVREDDGSCVFTGWCVPTEGVEQQFFNLLIGQEILPGFLEEKIQRSDVVAKFPDYNLDCGYLVRFYGLTKGALQRNEWEFHVTAGRKGTGSKLNRKKTESYFQ</sequence>
<name>A0AAW6VVX7_ECOLX</name>
<organism evidence="1 2">
    <name type="scientific">Escherichia coli</name>
    <dbReference type="NCBI Taxonomy" id="562"/>
    <lineage>
        <taxon>Bacteria</taxon>
        <taxon>Pseudomonadati</taxon>
        <taxon>Pseudomonadota</taxon>
        <taxon>Gammaproteobacteria</taxon>
        <taxon>Enterobacterales</taxon>
        <taxon>Enterobacteriaceae</taxon>
        <taxon>Escherichia</taxon>
    </lineage>
</organism>
<comment type="caution">
    <text evidence="1">The sequence shown here is derived from an EMBL/GenBank/DDBJ whole genome shotgun (WGS) entry which is preliminary data.</text>
</comment>
<proteinExistence type="predicted"/>
<dbReference type="Proteomes" id="UP001223829">
    <property type="component" value="Unassembled WGS sequence"/>
</dbReference>
<dbReference type="EMBL" id="JASMQD010000001">
    <property type="protein sequence ID" value="MDK2694292.1"/>
    <property type="molecule type" value="Genomic_DNA"/>
</dbReference>
<evidence type="ECO:0000313" key="2">
    <source>
        <dbReference type="Proteomes" id="UP001223829"/>
    </source>
</evidence>
<accession>A0AAW6VVX7</accession>
<dbReference type="RefSeq" id="WP_250275020.1">
    <property type="nucleotide sequence ID" value="NZ_JAGDHB010000003.1"/>
</dbReference>
<reference evidence="1" key="1">
    <citation type="submission" date="2023-05" db="EMBL/GenBank/DDBJ databases">
        <title>Efficient inhibition of multidrug-resistant Escherichia coli by a new antibiotic combination.</title>
        <authorList>
            <person name="Lin T."/>
        </authorList>
    </citation>
    <scope>NUCLEOTIDE SEQUENCE</scope>
    <source>
        <strain evidence="1">YmmD45</strain>
    </source>
</reference>
<dbReference type="AlphaFoldDB" id="A0AAW6VVX7"/>
<protein>
    <submittedName>
        <fullName evidence="1">Glycosyltransferase family 2 protein</fullName>
    </submittedName>
</protein>
<dbReference type="Pfam" id="PF13704">
    <property type="entry name" value="Glyco_tranf_2_4"/>
    <property type="match status" value="1"/>
</dbReference>
<gene>
    <name evidence="1" type="ORF">QO046_07720</name>
</gene>
<evidence type="ECO:0000313" key="1">
    <source>
        <dbReference type="EMBL" id="MDK2694292.1"/>
    </source>
</evidence>